<proteinExistence type="predicted"/>
<gene>
    <name evidence="1" type="ORF">SAMN05421780_1139</name>
</gene>
<dbReference type="RefSeq" id="WP_091516196.1">
    <property type="nucleotide sequence ID" value="NZ_FOLE01000013.1"/>
</dbReference>
<accession>A0A1I1N678</accession>
<dbReference type="Proteomes" id="UP000199514">
    <property type="component" value="Unassembled WGS sequence"/>
</dbReference>
<name>A0A1I1N678_9BACT</name>
<dbReference type="OrthoDB" id="879730at2"/>
<evidence type="ECO:0000313" key="2">
    <source>
        <dbReference type="Proteomes" id="UP000199514"/>
    </source>
</evidence>
<dbReference type="AlphaFoldDB" id="A0A1I1N678"/>
<dbReference type="EMBL" id="FOLE01000013">
    <property type="protein sequence ID" value="SFC93194.1"/>
    <property type="molecule type" value="Genomic_DNA"/>
</dbReference>
<sequence length="269" mass="31211">MEDNGFYLEGKFYPCPKNYQELTRDQLIKIYELLMSEAPYTDVVVAIIPVLFRLHMNLELLRFFMTKVTPVEWVDLALLTDPFIQNPESCINLLPTVCVDEKQFVGPADTLANLSFAEFINADTHFLRFLQTQDESHLNALCATLYRPQREDFNPDAPDTNGDPREVFNDNLVATRAQTFATLLKGEKAAILYFFMGCRNEIEKQYPWIFKKTDEEKTESEGWVGVWLQMAGNKFGDAEKTANTNLHWILTELNIMMRNYFETKSKTQQ</sequence>
<protein>
    <submittedName>
        <fullName evidence="1">Uncharacterized protein</fullName>
    </submittedName>
</protein>
<dbReference type="STRING" id="927664.SAMN05421780_1139"/>
<organism evidence="1 2">
    <name type="scientific">Flexibacter flexilis DSM 6793</name>
    <dbReference type="NCBI Taxonomy" id="927664"/>
    <lineage>
        <taxon>Bacteria</taxon>
        <taxon>Pseudomonadati</taxon>
        <taxon>Bacteroidota</taxon>
        <taxon>Cytophagia</taxon>
        <taxon>Cytophagales</taxon>
        <taxon>Flexibacteraceae</taxon>
        <taxon>Flexibacter</taxon>
    </lineage>
</organism>
<reference evidence="1 2" key="1">
    <citation type="submission" date="2016-10" db="EMBL/GenBank/DDBJ databases">
        <authorList>
            <person name="de Groot N.N."/>
        </authorList>
    </citation>
    <scope>NUCLEOTIDE SEQUENCE [LARGE SCALE GENOMIC DNA]</scope>
    <source>
        <strain evidence="1 2">DSM 6793</strain>
    </source>
</reference>
<keyword evidence="2" id="KW-1185">Reference proteome</keyword>
<evidence type="ECO:0000313" key="1">
    <source>
        <dbReference type="EMBL" id="SFC93194.1"/>
    </source>
</evidence>